<evidence type="ECO:0000256" key="2">
    <source>
        <dbReference type="SAM" id="SignalP"/>
    </source>
</evidence>
<dbReference type="PANTHER" id="PTHR21253:SF0">
    <property type="entry name" value="F-BOX ONLY PROTEIN 11-RELATED"/>
    <property type="match status" value="1"/>
</dbReference>
<evidence type="ECO:0000313" key="4">
    <source>
        <dbReference type="Proteomes" id="UP001153620"/>
    </source>
</evidence>
<feature type="chain" id="PRO_5040502006" evidence="2">
    <location>
        <begin position="27"/>
        <end position="367"/>
    </location>
</feature>
<reference evidence="3" key="1">
    <citation type="submission" date="2022-01" db="EMBL/GenBank/DDBJ databases">
        <authorList>
            <person name="King R."/>
        </authorList>
    </citation>
    <scope>NUCLEOTIDE SEQUENCE</scope>
</reference>
<dbReference type="OrthoDB" id="68483at2759"/>
<accession>A0A9P0J561</accession>
<protein>
    <submittedName>
        <fullName evidence="3">Uncharacterized protein</fullName>
    </submittedName>
</protein>
<dbReference type="PANTHER" id="PTHR21253">
    <property type="entry name" value="F-BOX ONLY PROTEIN 11-RELATED"/>
    <property type="match status" value="1"/>
</dbReference>
<keyword evidence="4" id="KW-1185">Reference proteome</keyword>
<dbReference type="Proteomes" id="UP001153620">
    <property type="component" value="Chromosome 3"/>
</dbReference>
<dbReference type="Pfam" id="PF07841">
    <property type="entry name" value="DM4_12"/>
    <property type="match status" value="1"/>
</dbReference>
<proteinExistence type="predicted"/>
<evidence type="ECO:0000313" key="3">
    <source>
        <dbReference type="EMBL" id="CAH1728848.1"/>
    </source>
</evidence>
<dbReference type="SMART" id="SM00718">
    <property type="entry name" value="DM4_12"/>
    <property type="match status" value="1"/>
</dbReference>
<dbReference type="EMBL" id="OU895879">
    <property type="protein sequence ID" value="CAH1728848.1"/>
    <property type="molecule type" value="Genomic_DNA"/>
</dbReference>
<feature type="signal peptide" evidence="2">
    <location>
        <begin position="1"/>
        <end position="26"/>
    </location>
</feature>
<organism evidence="3 4">
    <name type="scientific">Chironomus riparius</name>
    <dbReference type="NCBI Taxonomy" id="315576"/>
    <lineage>
        <taxon>Eukaryota</taxon>
        <taxon>Metazoa</taxon>
        <taxon>Ecdysozoa</taxon>
        <taxon>Arthropoda</taxon>
        <taxon>Hexapoda</taxon>
        <taxon>Insecta</taxon>
        <taxon>Pterygota</taxon>
        <taxon>Neoptera</taxon>
        <taxon>Endopterygota</taxon>
        <taxon>Diptera</taxon>
        <taxon>Nematocera</taxon>
        <taxon>Chironomoidea</taxon>
        <taxon>Chironomidae</taxon>
        <taxon>Chironominae</taxon>
        <taxon>Chironomus</taxon>
    </lineage>
</organism>
<evidence type="ECO:0000256" key="1">
    <source>
        <dbReference type="SAM" id="MobiDB-lite"/>
    </source>
</evidence>
<name>A0A9P0J561_9DIPT</name>
<keyword evidence="2" id="KW-0732">Signal</keyword>
<feature type="region of interest" description="Disordered" evidence="1">
    <location>
        <begin position="197"/>
        <end position="216"/>
    </location>
</feature>
<sequence>MKNKLLNFTICQALIIIGMSLLCVKCQEQKLSASENVTVYDRSFNRVLSRRKRFLLWRPGSNVLILEWDIFYPLPSSWRLPKKPEKIFPPPIIEPEIPIEPVESWSPPKEVWQPEGGWTNDVIQEINEQNKNIAGRRNWRPPIKQMASNQQLMDRRWNENSLYKSLSAPPQPVSLKLNPLLNKNPWKQTQMNRNNFNFNQQYNQPNRRLPSPSSSSSTVLAASKPFDFSSISNKIQNYFRKTRSVNEEIVKDTKADNKELDEDWEHYYAHRDRRDLYDRIVNASPMNSNFVRNCLLRTMCEVQHFLHPKGYSLLHDMLRVIFTVPIKDDMDDDYSNAVRAGDQDCVHFYSKNCPVSILALLLHAKNG</sequence>
<dbReference type="AlphaFoldDB" id="A0A9P0J561"/>
<dbReference type="InterPro" id="IPR006631">
    <property type="entry name" value="DM4_12"/>
</dbReference>
<reference evidence="3" key="2">
    <citation type="submission" date="2022-10" db="EMBL/GenBank/DDBJ databases">
        <authorList>
            <consortium name="ENA_rothamsted_submissions"/>
            <consortium name="culmorum"/>
            <person name="King R."/>
        </authorList>
    </citation>
    <scope>NUCLEOTIDE SEQUENCE</scope>
</reference>
<gene>
    <name evidence="3" type="ORF">CHIRRI_LOCUS11007</name>
</gene>